<accession>A0A4U9HJ75</accession>
<evidence type="ECO:0000256" key="3">
    <source>
        <dbReference type="ARBA" id="ARBA00016956"/>
    </source>
</evidence>
<evidence type="ECO:0000256" key="2">
    <source>
        <dbReference type="ARBA" id="ARBA00005532"/>
    </source>
</evidence>
<evidence type="ECO:0000256" key="9">
    <source>
        <dbReference type="RuleBase" id="RU000643"/>
    </source>
</evidence>
<keyword evidence="5 7" id="KW-0251">Elongation factor</keyword>
<name>A0A4U9HJ75_9ENTR</name>
<dbReference type="PROSITE" id="PS01126">
    <property type="entry name" value="EF_TS_1"/>
    <property type="match status" value="1"/>
</dbReference>
<proteinExistence type="inferred from homology"/>
<dbReference type="FunFam" id="3.30.479.20:FF:000001">
    <property type="entry name" value="Elongation factor Ts"/>
    <property type="match status" value="1"/>
</dbReference>
<dbReference type="STRING" id="83655.APT61_18255"/>
<dbReference type="Gene3D" id="3.30.479.20">
    <property type="entry name" value="Elongation factor Ts, dimerisation domain"/>
    <property type="match status" value="2"/>
</dbReference>
<feature type="domain" description="Translation elongation factor EFTs/EF1B dimerisation" evidence="10">
    <location>
        <begin position="71"/>
        <end position="263"/>
    </location>
</feature>
<dbReference type="SUPFAM" id="SSF54713">
    <property type="entry name" value="Elongation factor Ts (EF-Ts), dimerisation domain"/>
    <property type="match status" value="1"/>
</dbReference>
<comment type="function">
    <text evidence="7 8">Associates with the EF-Tu.GDP complex and induces the exchange of GDP to GTP. It remains bound to the aminoacyl-tRNA.EF-Tu.GTP complex up to the GTP hydrolysis stage on the ribosome.</text>
</comment>
<organism evidence="11 12">
    <name type="scientific">Leclercia adecarboxylata</name>
    <dbReference type="NCBI Taxonomy" id="83655"/>
    <lineage>
        <taxon>Bacteria</taxon>
        <taxon>Pseudomonadati</taxon>
        <taxon>Pseudomonadota</taxon>
        <taxon>Gammaproteobacteria</taxon>
        <taxon>Enterobacterales</taxon>
        <taxon>Enterobacteriaceae</taxon>
        <taxon>Leclercia</taxon>
    </lineage>
</organism>
<dbReference type="InterPro" id="IPR001816">
    <property type="entry name" value="Transl_elong_EFTs/EF1B"/>
</dbReference>
<protein>
    <recommendedName>
        <fullName evidence="3 7">Elongation factor Ts</fullName>
        <shortName evidence="7">EF-Ts</shortName>
    </recommendedName>
</protein>
<dbReference type="FunFam" id="1.10.8.10:FF:000001">
    <property type="entry name" value="Elongation factor Ts"/>
    <property type="match status" value="1"/>
</dbReference>
<dbReference type="InterPro" id="IPR036402">
    <property type="entry name" value="EF-Ts_dimer_sf"/>
</dbReference>
<dbReference type="SUPFAM" id="SSF46934">
    <property type="entry name" value="UBA-like"/>
    <property type="match status" value="1"/>
</dbReference>
<evidence type="ECO:0000256" key="1">
    <source>
        <dbReference type="ARBA" id="ARBA00004496"/>
    </source>
</evidence>
<dbReference type="PANTHER" id="PTHR11741">
    <property type="entry name" value="ELONGATION FACTOR TS"/>
    <property type="match status" value="1"/>
</dbReference>
<dbReference type="GO" id="GO:0003746">
    <property type="term" value="F:translation elongation factor activity"/>
    <property type="evidence" value="ECO:0007669"/>
    <property type="project" value="UniProtKB-UniRule"/>
</dbReference>
<evidence type="ECO:0000313" key="11">
    <source>
        <dbReference type="EMBL" id="VTP64198.1"/>
    </source>
</evidence>
<feature type="region of interest" description="Involved in Mg(2+) ion dislocation from EF-Tu" evidence="7">
    <location>
        <begin position="80"/>
        <end position="83"/>
    </location>
</feature>
<dbReference type="Proteomes" id="UP000310719">
    <property type="component" value="Chromosome"/>
</dbReference>
<dbReference type="FunFam" id="1.10.286.20:FF:000001">
    <property type="entry name" value="Elongation factor Ts"/>
    <property type="match status" value="1"/>
</dbReference>
<comment type="subcellular location">
    <subcellularLocation>
        <location evidence="1 7 9">Cytoplasm</location>
    </subcellularLocation>
</comment>
<dbReference type="HAMAP" id="MF_00050">
    <property type="entry name" value="EF_Ts"/>
    <property type="match status" value="1"/>
</dbReference>
<evidence type="ECO:0000256" key="7">
    <source>
        <dbReference type="HAMAP-Rule" id="MF_00050"/>
    </source>
</evidence>
<sequence>MAEITASLVKELRERTGAGMMDCKKALTEANGDIELAIENMRKSGAIKAAKKAGNVAADGVIITKIDGTYGIILEVNCQTDFVAKDGGFQAFANKVLDAAIAGKITDVEVLKAQFEEERVALVAKIGENINIRRVSSLEGDVLGSYQHGARIGVLVAAKGADEELVKQLAMHIAASKPEFVKPEDVSAEVVEKEYQVQLDIAMQSGKPKEIAEKMVEGRMKKFTGEVSLTGQPFVMDPSKSVAQLLKEHNADVTGFIRFEVGEASRKLRLTSQQKLLQCLNSLNQRKEAPEGGFFLCTLRVNQPSAYSLCAEMRYIMSPELTPILIVDSPRKEIWLPMQNPFTNAFCLS</sequence>
<evidence type="ECO:0000256" key="6">
    <source>
        <dbReference type="ARBA" id="ARBA00022917"/>
    </source>
</evidence>
<dbReference type="CDD" id="cd14275">
    <property type="entry name" value="UBA_EF-Ts"/>
    <property type="match status" value="1"/>
</dbReference>
<dbReference type="Gene3D" id="1.10.286.20">
    <property type="match status" value="1"/>
</dbReference>
<reference evidence="11 12" key="1">
    <citation type="submission" date="2019-05" db="EMBL/GenBank/DDBJ databases">
        <authorList>
            <consortium name="Pathogen Informatics"/>
        </authorList>
    </citation>
    <scope>NUCLEOTIDE SEQUENCE [LARGE SCALE GENOMIC DNA]</scope>
    <source>
        <strain evidence="11 12">NCTC13032</strain>
    </source>
</reference>
<evidence type="ECO:0000256" key="4">
    <source>
        <dbReference type="ARBA" id="ARBA00022490"/>
    </source>
</evidence>
<evidence type="ECO:0000313" key="12">
    <source>
        <dbReference type="Proteomes" id="UP000310719"/>
    </source>
</evidence>
<comment type="similarity">
    <text evidence="2 7 8">Belongs to the EF-Ts family.</text>
</comment>
<keyword evidence="6 7" id="KW-0648">Protein biosynthesis</keyword>
<dbReference type="NCBIfam" id="TIGR00116">
    <property type="entry name" value="tsf"/>
    <property type="match status" value="1"/>
</dbReference>
<evidence type="ECO:0000259" key="10">
    <source>
        <dbReference type="Pfam" id="PF00889"/>
    </source>
</evidence>
<dbReference type="Pfam" id="PF00889">
    <property type="entry name" value="EF_TS"/>
    <property type="match status" value="1"/>
</dbReference>
<dbReference type="InterPro" id="IPR009060">
    <property type="entry name" value="UBA-like_sf"/>
</dbReference>
<dbReference type="AlphaFoldDB" id="A0A4U9HJ75"/>
<dbReference type="InterPro" id="IPR018101">
    <property type="entry name" value="Transl_elong_Ts_CS"/>
</dbReference>
<dbReference type="Gene3D" id="1.10.8.10">
    <property type="entry name" value="DNA helicase RuvA subunit, C-terminal domain"/>
    <property type="match status" value="1"/>
</dbReference>
<gene>
    <name evidence="7 11" type="primary">tsf</name>
    <name evidence="11" type="ORF">NCTC13032_01264</name>
</gene>
<dbReference type="InterPro" id="IPR014039">
    <property type="entry name" value="Transl_elong_EFTs/EF1B_dimer"/>
</dbReference>
<keyword evidence="4 7" id="KW-0963">Cytoplasm</keyword>
<dbReference type="EMBL" id="LR590464">
    <property type="protein sequence ID" value="VTP64198.1"/>
    <property type="molecule type" value="Genomic_DNA"/>
</dbReference>
<evidence type="ECO:0000256" key="5">
    <source>
        <dbReference type="ARBA" id="ARBA00022768"/>
    </source>
</evidence>
<dbReference type="GO" id="GO:0005737">
    <property type="term" value="C:cytoplasm"/>
    <property type="evidence" value="ECO:0007669"/>
    <property type="project" value="UniProtKB-SubCell"/>
</dbReference>
<dbReference type="PANTHER" id="PTHR11741:SF0">
    <property type="entry name" value="ELONGATION FACTOR TS, MITOCHONDRIAL"/>
    <property type="match status" value="1"/>
</dbReference>
<dbReference type="PROSITE" id="PS01127">
    <property type="entry name" value="EF_TS_2"/>
    <property type="match status" value="1"/>
</dbReference>
<evidence type="ECO:0000256" key="8">
    <source>
        <dbReference type="RuleBase" id="RU000642"/>
    </source>
</evidence>